<dbReference type="RefSeq" id="WP_011233815.1">
    <property type="nucleotide sequence ID" value="NC_006512.1"/>
</dbReference>
<evidence type="ECO:0000313" key="3">
    <source>
        <dbReference type="Proteomes" id="UP000001171"/>
    </source>
</evidence>
<evidence type="ECO:0000259" key="1">
    <source>
        <dbReference type="Pfam" id="PF00535"/>
    </source>
</evidence>
<accession>Q5QWU6</accession>
<dbReference type="CAZy" id="GT2">
    <property type="family name" value="Glycosyltransferase Family 2"/>
</dbReference>
<keyword evidence="2" id="KW-0808">Transferase</keyword>
<dbReference type="KEGG" id="ilo:IL0557"/>
<gene>
    <name evidence="2" type="ordered locus">IL0557</name>
</gene>
<dbReference type="Pfam" id="PF00535">
    <property type="entry name" value="Glycos_transf_2"/>
    <property type="match status" value="1"/>
</dbReference>
<dbReference type="PANTHER" id="PTHR22916">
    <property type="entry name" value="GLYCOSYLTRANSFERASE"/>
    <property type="match status" value="1"/>
</dbReference>
<dbReference type="SUPFAM" id="SSF53448">
    <property type="entry name" value="Nucleotide-diphospho-sugar transferases"/>
    <property type="match status" value="1"/>
</dbReference>
<dbReference type="OrthoDB" id="396512at2"/>
<sequence>MSLVSVIIPVKDRVLPLKRAIESVKKQSHRNIEVIIVENNSKSPPKIKAAIEDMGDPALKFFSLSSCDNANVARNYGISKASGDYLAILDSDDEFFPTHIEDCLKLLTESCCDFVFGSIYLDDGASKIARYSRNLTFGESGIEYLFGKNAGWAPTPTYFLRKEVTTNVVWDENLRRHQDFDFFIRVVSKYRVIAKKEPSVVVHWKKGEKRTYDSSSMRIFYDKWRSKMGLIEKISYSKNKVRIAILNRDMHNLAFFTLEYFKAKICAYFK</sequence>
<feature type="domain" description="Glycosyltransferase 2-like" evidence="1">
    <location>
        <begin position="5"/>
        <end position="135"/>
    </location>
</feature>
<dbReference type="HOGENOM" id="CLU_025996_0_5_6"/>
<dbReference type="Proteomes" id="UP000001171">
    <property type="component" value="Chromosome"/>
</dbReference>
<dbReference type="AlphaFoldDB" id="Q5QWU6"/>
<dbReference type="GO" id="GO:0016758">
    <property type="term" value="F:hexosyltransferase activity"/>
    <property type="evidence" value="ECO:0007669"/>
    <property type="project" value="UniProtKB-ARBA"/>
</dbReference>
<dbReference type="Gene3D" id="3.90.550.10">
    <property type="entry name" value="Spore Coat Polysaccharide Biosynthesis Protein SpsA, Chain A"/>
    <property type="match status" value="1"/>
</dbReference>
<dbReference type="InterPro" id="IPR001173">
    <property type="entry name" value="Glyco_trans_2-like"/>
</dbReference>
<evidence type="ECO:0000313" key="2">
    <source>
        <dbReference type="EMBL" id="AAV81398.1"/>
    </source>
</evidence>
<dbReference type="PANTHER" id="PTHR22916:SF3">
    <property type="entry name" value="UDP-GLCNAC:BETAGAL BETA-1,3-N-ACETYLGLUCOSAMINYLTRANSFERASE-LIKE PROTEIN 1"/>
    <property type="match status" value="1"/>
</dbReference>
<dbReference type="CDD" id="cd00761">
    <property type="entry name" value="Glyco_tranf_GTA_type"/>
    <property type="match status" value="1"/>
</dbReference>
<dbReference type="EMBL" id="AE017340">
    <property type="protein sequence ID" value="AAV81398.1"/>
    <property type="molecule type" value="Genomic_DNA"/>
</dbReference>
<dbReference type="STRING" id="283942.IL0557"/>
<organism evidence="2 3">
    <name type="scientific">Idiomarina loihiensis (strain ATCC BAA-735 / DSM 15497 / L2-TR)</name>
    <dbReference type="NCBI Taxonomy" id="283942"/>
    <lineage>
        <taxon>Bacteria</taxon>
        <taxon>Pseudomonadati</taxon>
        <taxon>Pseudomonadota</taxon>
        <taxon>Gammaproteobacteria</taxon>
        <taxon>Alteromonadales</taxon>
        <taxon>Idiomarinaceae</taxon>
        <taxon>Idiomarina</taxon>
    </lineage>
</organism>
<protein>
    <submittedName>
        <fullName evidence="2">Glycosyltransferase</fullName>
    </submittedName>
</protein>
<dbReference type="eggNOG" id="COG0463">
    <property type="taxonomic scope" value="Bacteria"/>
</dbReference>
<dbReference type="GeneID" id="41335708"/>
<reference evidence="2 3" key="1">
    <citation type="journal article" date="2004" name="Proc. Natl. Acad. Sci. U.S.A.">
        <title>Genome sequence of the deep-sea gamma-proteobacterium Idiomarina loihiensis reveals amino acid fermentation as a source of carbon and energy.</title>
        <authorList>
            <person name="Hou S."/>
            <person name="Saw J.H."/>
            <person name="Lee K.S."/>
            <person name="Freitas T.A."/>
            <person name="Belisle C."/>
            <person name="Kawarabayasi Y."/>
            <person name="Donachie S.P."/>
            <person name="Pikina A."/>
            <person name="Galperin M.Y."/>
            <person name="Koonin E.V."/>
            <person name="Makarova K.S."/>
            <person name="Omelchenko M.V."/>
            <person name="Sorokin A."/>
            <person name="Wolf Y.I."/>
            <person name="Li Q.X."/>
            <person name="Keum Y.S."/>
            <person name="Campbell S."/>
            <person name="Denery J."/>
            <person name="Aizawa S."/>
            <person name="Shibata S."/>
            <person name="Malahoff A."/>
            <person name="Alam M."/>
        </authorList>
    </citation>
    <scope>NUCLEOTIDE SEQUENCE [LARGE SCALE GENOMIC DNA]</scope>
    <source>
        <strain evidence="3">ATCC BAA-735 / DSM 15497 / L2-TR</strain>
    </source>
</reference>
<proteinExistence type="predicted"/>
<keyword evidence="3" id="KW-1185">Reference proteome</keyword>
<dbReference type="InterPro" id="IPR029044">
    <property type="entry name" value="Nucleotide-diphossugar_trans"/>
</dbReference>
<name>Q5QWU6_IDILO</name>